<dbReference type="RefSeq" id="WP_102922450.1">
    <property type="nucleotide sequence ID" value="NZ_LJSN01000001.1"/>
</dbReference>
<sequence length="400" mass="43105">MHAAIATTGAVGENIATLRKARGWTQQKLARLAGVSLSLLQKIEVGDRVCTPPTAAAIASALGVTLSVLYGTPFVEAVPADQVQALRAAIRHYDQPTVNDPDPVQLAADIEAACRLRADTKYRDLLAVLPDLIERTTVHAHRQGSDDPGAWMKLIEVYGCAYTLVGRLGYPDLAELVAARQRWAATRTWSPVGLAVAEWGEAGAFQSAGDYTGGLAVIERAISRLAVSPQRDGIGAVIAAGSLHLRGLVMASRIRDAAATADHTRFAKRLAEHLPGGEDRLLHNLTFGEANTALHELAAWVDLEDPQKAIDMSEDINRRHEIPGLTPTRLGHFHIDVARAHLASGDRDGALAAVHQARKIAPEMARLHPMSREVLRVLVSLHRRSNPQLTSLAKWAGITQ</sequence>
<dbReference type="Proteomes" id="UP000236047">
    <property type="component" value="Unassembled WGS sequence"/>
</dbReference>
<dbReference type="SMART" id="SM00530">
    <property type="entry name" value="HTH_XRE"/>
    <property type="match status" value="1"/>
</dbReference>
<evidence type="ECO:0000259" key="2">
    <source>
        <dbReference type="PROSITE" id="PS50943"/>
    </source>
</evidence>
<dbReference type="Gene3D" id="1.10.260.40">
    <property type="entry name" value="lambda repressor-like DNA-binding domains"/>
    <property type="match status" value="1"/>
</dbReference>
<dbReference type="InterPro" id="IPR010982">
    <property type="entry name" value="Lambda_DNA-bd_dom_sf"/>
</dbReference>
<keyword evidence="4" id="KW-1185">Reference proteome</keyword>
<comment type="caution">
    <text evidence="3">The sequence shown here is derived from an EMBL/GenBank/DDBJ whole genome shotgun (WGS) entry which is preliminary data.</text>
</comment>
<reference evidence="4" key="1">
    <citation type="submission" date="2015-09" db="EMBL/GenBank/DDBJ databases">
        <authorList>
            <person name="Graham D.E."/>
            <person name="Mahan K.M."/>
            <person name="Klingeman D.M."/>
            <person name="Fida T."/>
            <person name="Giannone R.J."/>
            <person name="Hettich R.L."/>
            <person name="Parry R.J."/>
            <person name="Spain J.C."/>
        </authorList>
    </citation>
    <scope>NUCLEOTIDE SEQUENCE [LARGE SCALE GENOMIC DNA]</scope>
    <source>
        <strain evidence="4">JCM 4701</strain>
    </source>
</reference>
<dbReference type="SUPFAM" id="SSF47413">
    <property type="entry name" value="lambda repressor-like DNA-binding domains"/>
    <property type="match status" value="1"/>
</dbReference>
<dbReference type="GO" id="GO:0003700">
    <property type="term" value="F:DNA-binding transcription factor activity"/>
    <property type="evidence" value="ECO:0007669"/>
    <property type="project" value="TreeGrafter"/>
</dbReference>
<feature type="domain" description="HTH cro/C1-type" evidence="2">
    <location>
        <begin position="15"/>
        <end position="69"/>
    </location>
</feature>
<evidence type="ECO:0000313" key="3">
    <source>
        <dbReference type="EMBL" id="PNE43518.1"/>
    </source>
</evidence>
<organism evidence="3 4">
    <name type="scientific">Streptomyces noursei</name>
    <name type="common">Streptomyces albulus</name>
    <dbReference type="NCBI Taxonomy" id="1971"/>
    <lineage>
        <taxon>Bacteria</taxon>
        <taxon>Bacillati</taxon>
        <taxon>Actinomycetota</taxon>
        <taxon>Actinomycetes</taxon>
        <taxon>Kitasatosporales</taxon>
        <taxon>Streptomycetaceae</taxon>
        <taxon>Streptomyces</taxon>
    </lineage>
</organism>
<dbReference type="PANTHER" id="PTHR46797:SF1">
    <property type="entry name" value="METHYLPHOSPHONATE SYNTHASE"/>
    <property type="match status" value="1"/>
</dbReference>
<protein>
    <recommendedName>
        <fullName evidence="2">HTH cro/C1-type domain-containing protein</fullName>
    </recommendedName>
</protein>
<name>A0A2N8PR60_STRNR</name>
<dbReference type="AlphaFoldDB" id="A0A2N8PR60"/>
<proteinExistence type="predicted"/>
<dbReference type="GO" id="GO:0005829">
    <property type="term" value="C:cytosol"/>
    <property type="evidence" value="ECO:0007669"/>
    <property type="project" value="TreeGrafter"/>
</dbReference>
<keyword evidence="1" id="KW-0238">DNA-binding</keyword>
<dbReference type="InterPro" id="IPR001387">
    <property type="entry name" value="Cro/C1-type_HTH"/>
</dbReference>
<dbReference type="CDD" id="cd00093">
    <property type="entry name" value="HTH_XRE"/>
    <property type="match status" value="1"/>
</dbReference>
<dbReference type="PROSITE" id="PS50943">
    <property type="entry name" value="HTH_CROC1"/>
    <property type="match status" value="1"/>
</dbReference>
<dbReference type="EMBL" id="LJSN01000001">
    <property type="protein sequence ID" value="PNE43518.1"/>
    <property type="molecule type" value="Genomic_DNA"/>
</dbReference>
<dbReference type="GO" id="GO:0003677">
    <property type="term" value="F:DNA binding"/>
    <property type="evidence" value="ECO:0007669"/>
    <property type="project" value="UniProtKB-KW"/>
</dbReference>
<evidence type="ECO:0000256" key="1">
    <source>
        <dbReference type="ARBA" id="ARBA00023125"/>
    </source>
</evidence>
<gene>
    <name evidence="3" type="ORF">AOB60_01040</name>
</gene>
<dbReference type="PANTHER" id="PTHR46797">
    <property type="entry name" value="HTH-TYPE TRANSCRIPTIONAL REGULATOR"/>
    <property type="match status" value="1"/>
</dbReference>
<dbReference type="Pfam" id="PF01381">
    <property type="entry name" value="HTH_3"/>
    <property type="match status" value="1"/>
</dbReference>
<accession>A0A2N8PR60</accession>
<evidence type="ECO:0000313" key="4">
    <source>
        <dbReference type="Proteomes" id="UP000236047"/>
    </source>
</evidence>
<dbReference type="InterPro" id="IPR050807">
    <property type="entry name" value="TransReg_Diox_bact_type"/>
</dbReference>